<accession>M5FXT5</accession>
<comment type="subcellular location">
    <subcellularLocation>
        <location evidence="1">Membrane</location>
        <topology evidence="1">Multi-pass membrane protein</topology>
    </subcellularLocation>
</comment>
<feature type="transmembrane region" description="Helical" evidence="10">
    <location>
        <begin position="56"/>
        <end position="76"/>
    </location>
</feature>
<comment type="catalytic activity">
    <reaction evidence="7">
        <text>myo-inositol(out) + H(+)(out) = myo-inositol(in) + H(+)(in)</text>
        <dbReference type="Rhea" id="RHEA:60364"/>
        <dbReference type="ChEBI" id="CHEBI:15378"/>
        <dbReference type="ChEBI" id="CHEBI:17268"/>
    </reaction>
</comment>
<proteinExistence type="inferred from homology"/>
<evidence type="ECO:0000256" key="4">
    <source>
        <dbReference type="ARBA" id="ARBA00022692"/>
    </source>
</evidence>
<feature type="region of interest" description="Disordered" evidence="9">
    <location>
        <begin position="491"/>
        <end position="548"/>
    </location>
</feature>
<organism evidence="12 13">
    <name type="scientific">Dacryopinax primogenitus (strain DJM 731)</name>
    <name type="common">Brown rot fungus</name>
    <dbReference type="NCBI Taxonomy" id="1858805"/>
    <lineage>
        <taxon>Eukaryota</taxon>
        <taxon>Fungi</taxon>
        <taxon>Dikarya</taxon>
        <taxon>Basidiomycota</taxon>
        <taxon>Agaricomycotina</taxon>
        <taxon>Dacrymycetes</taxon>
        <taxon>Dacrymycetales</taxon>
        <taxon>Dacrymycetaceae</taxon>
        <taxon>Dacryopinax</taxon>
    </lineage>
</organism>
<dbReference type="PRINTS" id="PR00171">
    <property type="entry name" value="SUGRTRNSPORT"/>
</dbReference>
<dbReference type="EMBL" id="JH795866">
    <property type="protein sequence ID" value="EJU00595.1"/>
    <property type="molecule type" value="Genomic_DNA"/>
</dbReference>
<keyword evidence="6 10" id="KW-0472">Membrane</keyword>
<keyword evidence="3 8" id="KW-0813">Transport</keyword>
<dbReference type="GO" id="GO:0005351">
    <property type="term" value="F:carbohydrate:proton symporter activity"/>
    <property type="evidence" value="ECO:0007669"/>
    <property type="project" value="TreeGrafter"/>
</dbReference>
<evidence type="ECO:0000313" key="12">
    <source>
        <dbReference type="EMBL" id="EJU00595.1"/>
    </source>
</evidence>
<feature type="transmembrane region" description="Helical" evidence="10">
    <location>
        <begin position="405"/>
        <end position="424"/>
    </location>
</feature>
<name>M5FXT5_DACPD</name>
<feature type="transmembrane region" description="Helical" evidence="10">
    <location>
        <begin position="177"/>
        <end position="200"/>
    </location>
</feature>
<evidence type="ECO:0000259" key="11">
    <source>
        <dbReference type="PROSITE" id="PS50850"/>
    </source>
</evidence>
<dbReference type="PROSITE" id="PS50850">
    <property type="entry name" value="MFS"/>
    <property type="match status" value="1"/>
</dbReference>
<evidence type="ECO:0000256" key="9">
    <source>
        <dbReference type="SAM" id="MobiDB-lite"/>
    </source>
</evidence>
<dbReference type="Pfam" id="PF00083">
    <property type="entry name" value="Sugar_tr"/>
    <property type="match status" value="1"/>
</dbReference>
<evidence type="ECO:0000256" key="8">
    <source>
        <dbReference type="RuleBase" id="RU003346"/>
    </source>
</evidence>
<evidence type="ECO:0000313" key="13">
    <source>
        <dbReference type="Proteomes" id="UP000030653"/>
    </source>
</evidence>
<comment type="similarity">
    <text evidence="2 8">Belongs to the major facilitator superfamily. Sugar transporter (TC 2.A.1.1) family.</text>
</comment>
<dbReference type="Proteomes" id="UP000030653">
    <property type="component" value="Unassembled WGS sequence"/>
</dbReference>
<dbReference type="InterPro" id="IPR003663">
    <property type="entry name" value="Sugar/inositol_transpt"/>
</dbReference>
<evidence type="ECO:0000256" key="1">
    <source>
        <dbReference type="ARBA" id="ARBA00004141"/>
    </source>
</evidence>
<dbReference type="PROSITE" id="PS00216">
    <property type="entry name" value="SUGAR_TRANSPORT_1"/>
    <property type="match status" value="2"/>
</dbReference>
<feature type="transmembrane region" description="Helical" evidence="10">
    <location>
        <begin position="88"/>
        <end position="105"/>
    </location>
</feature>
<sequence length="548" mass="60107">MQGRLAFNNLRVYLLALVAYSGVFVFGYDVSIAGSVVALPGFENDFLGGQPASPNVLSLVVSLLQAGAFIGALCAAPTSEFLGRRNSLAVASFIFVLGASIQLAATTDIAWLYVGRAVAGIGVGAMSMLAPTYVAESAPANVRGRITGLFQVVVVTGVAIAYWITYGVNQHVPVSSAQWRIPIAFQFVPVGIMLIFLPFCRESPRWLARKGRVEQSLLNLAWLRNVPVTYSKLQDEFASILASVKHEREGRGNFRECFQKGNRIRFGIAFMLFVLQQFSGQNSVAYYAPEVFSSIGMSSTTSALLASGVYGIVKLLATCAFLLVGIEQWGRRRSLVYGVLWMAIMFFIIGAILQTHPPTLGQSVSNWSIGVAISLYIYVLPYSFSIGPIPWVYCSEIFGNAIRHYGVAWAAATQWIFNFFVTKITPTMQERLPKGTIFFVFGSINLLAAVFCFFLPETRGVSLEEMDVIFGYVSYERRQRDVMRVTSNLQHGALSGPNGGQHLFDENGSEIESGPTSPRSVYAGHRMSTLHEEEEGEYKHKNVRGVAS</sequence>
<feature type="transmembrane region" description="Helical" evidence="10">
    <location>
        <begin position="436"/>
        <end position="456"/>
    </location>
</feature>
<gene>
    <name evidence="12" type="ORF">DACRYDRAFT_117080</name>
</gene>
<feature type="transmembrane region" description="Helical" evidence="10">
    <location>
        <begin position="146"/>
        <end position="165"/>
    </location>
</feature>
<feature type="transmembrane region" description="Helical" evidence="10">
    <location>
        <begin position="12"/>
        <end position="36"/>
    </location>
</feature>
<evidence type="ECO:0000256" key="10">
    <source>
        <dbReference type="SAM" id="Phobius"/>
    </source>
</evidence>
<keyword evidence="12" id="KW-0762">Sugar transport</keyword>
<feature type="transmembrane region" description="Helical" evidence="10">
    <location>
        <begin position="335"/>
        <end position="353"/>
    </location>
</feature>
<protein>
    <submittedName>
        <fullName evidence="12">Sugar transporter</fullName>
    </submittedName>
</protein>
<dbReference type="HOGENOM" id="CLU_001265_30_12_1"/>
<evidence type="ECO:0000256" key="3">
    <source>
        <dbReference type="ARBA" id="ARBA00022448"/>
    </source>
</evidence>
<dbReference type="InterPro" id="IPR050360">
    <property type="entry name" value="MFS_Sugar_Transporters"/>
</dbReference>
<dbReference type="PANTHER" id="PTHR48022">
    <property type="entry name" value="PLASTIDIC GLUCOSE TRANSPORTER 4"/>
    <property type="match status" value="1"/>
</dbReference>
<dbReference type="PANTHER" id="PTHR48022:SF23">
    <property type="entry name" value="MAJOR FACILITATOR SUPERFAMILY (MFS) PROFILE DOMAIN-CONTAINING PROTEIN"/>
    <property type="match status" value="1"/>
</dbReference>
<dbReference type="SUPFAM" id="SSF103473">
    <property type="entry name" value="MFS general substrate transporter"/>
    <property type="match status" value="1"/>
</dbReference>
<evidence type="ECO:0000256" key="6">
    <source>
        <dbReference type="ARBA" id="ARBA00023136"/>
    </source>
</evidence>
<dbReference type="RefSeq" id="XP_040627492.1">
    <property type="nucleotide sequence ID" value="XM_040770316.1"/>
</dbReference>
<evidence type="ECO:0000256" key="5">
    <source>
        <dbReference type="ARBA" id="ARBA00022989"/>
    </source>
</evidence>
<keyword evidence="4 10" id="KW-0812">Transmembrane</keyword>
<evidence type="ECO:0000256" key="2">
    <source>
        <dbReference type="ARBA" id="ARBA00010992"/>
    </source>
</evidence>
<dbReference type="FunFam" id="1.20.1250.20:FF:000026">
    <property type="entry name" value="MFS quinate transporter QutD"/>
    <property type="match status" value="1"/>
</dbReference>
<dbReference type="OMA" id="GITWKEC"/>
<dbReference type="NCBIfam" id="TIGR00879">
    <property type="entry name" value="SP"/>
    <property type="match status" value="1"/>
</dbReference>
<feature type="domain" description="Major facilitator superfamily (MFS) profile" evidence="11">
    <location>
        <begin position="15"/>
        <end position="460"/>
    </location>
</feature>
<feature type="transmembrane region" description="Helical" evidence="10">
    <location>
        <begin position="304"/>
        <end position="323"/>
    </location>
</feature>
<reference evidence="12 13" key="1">
    <citation type="journal article" date="2012" name="Science">
        <title>The Paleozoic origin of enzymatic lignin decomposition reconstructed from 31 fungal genomes.</title>
        <authorList>
            <person name="Floudas D."/>
            <person name="Binder M."/>
            <person name="Riley R."/>
            <person name="Barry K."/>
            <person name="Blanchette R.A."/>
            <person name="Henrissat B."/>
            <person name="Martinez A.T."/>
            <person name="Otillar R."/>
            <person name="Spatafora J.W."/>
            <person name="Yadav J.S."/>
            <person name="Aerts A."/>
            <person name="Benoit I."/>
            <person name="Boyd A."/>
            <person name="Carlson A."/>
            <person name="Copeland A."/>
            <person name="Coutinho P.M."/>
            <person name="de Vries R.P."/>
            <person name="Ferreira P."/>
            <person name="Findley K."/>
            <person name="Foster B."/>
            <person name="Gaskell J."/>
            <person name="Glotzer D."/>
            <person name="Gorecki P."/>
            <person name="Heitman J."/>
            <person name="Hesse C."/>
            <person name="Hori C."/>
            <person name="Igarashi K."/>
            <person name="Jurgens J.A."/>
            <person name="Kallen N."/>
            <person name="Kersten P."/>
            <person name="Kohler A."/>
            <person name="Kuees U."/>
            <person name="Kumar T.K.A."/>
            <person name="Kuo A."/>
            <person name="LaButti K."/>
            <person name="Larrondo L.F."/>
            <person name="Lindquist E."/>
            <person name="Ling A."/>
            <person name="Lombard V."/>
            <person name="Lucas S."/>
            <person name="Lundell T."/>
            <person name="Martin R."/>
            <person name="McLaughlin D.J."/>
            <person name="Morgenstern I."/>
            <person name="Morin E."/>
            <person name="Murat C."/>
            <person name="Nagy L.G."/>
            <person name="Nolan M."/>
            <person name="Ohm R.A."/>
            <person name="Patyshakuliyeva A."/>
            <person name="Rokas A."/>
            <person name="Ruiz-Duenas F.J."/>
            <person name="Sabat G."/>
            <person name="Salamov A."/>
            <person name="Samejima M."/>
            <person name="Schmutz J."/>
            <person name="Slot J.C."/>
            <person name="St John F."/>
            <person name="Stenlid J."/>
            <person name="Sun H."/>
            <person name="Sun S."/>
            <person name="Syed K."/>
            <person name="Tsang A."/>
            <person name="Wiebenga A."/>
            <person name="Young D."/>
            <person name="Pisabarro A."/>
            <person name="Eastwood D.C."/>
            <person name="Martin F."/>
            <person name="Cullen D."/>
            <person name="Grigoriev I.V."/>
            <person name="Hibbett D.S."/>
        </authorList>
    </citation>
    <scope>NUCLEOTIDE SEQUENCE [LARGE SCALE GENOMIC DNA]</scope>
    <source>
        <strain evidence="12 13">DJM-731 SS1</strain>
    </source>
</reference>
<dbReference type="PROSITE" id="PS00217">
    <property type="entry name" value="SUGAR_TRANSPORT_2"/>
    <property type="match status" value="1"/>
</dbReference>
<keyword evidence="5 10" id="KW-1133">Transmembrane helix</keyword>
<dbReference type="GO" id="GO:0016020">
    <property type="term" value="C:membrane"/>
    <property type="evidence" value="ECO:0007669"/>
    <property type="project" value="UniProtKB-SubCell"/>
</dbReference>
<dbReference type="Gene3D" id="1.20.1250.20">
    <property type="entry name" value="MFS general substrate transporter like domains"/>
    <property type="match status" value="2"/>
</dbReference>
<feature type="transmembrane region" description="Helical" evidence="10">
    <location>
        <begin position="264"/>
        <end position="284"/>
    </location>
</feature>
<dbReference type="OrthoDB" id="508119at2759"/>
<evidence type="ECO:0000256" key="7">
    <source>
        <dbReference type="ARBA" id="ARBA00049119"/>
    </source>
</evidence>
<dbReference type="InterPro" id="IPR036259">
    <property type="entry name" value="MFS_trans_sf"/>
</dbReference>
<dbReference type="InterPro" id="IPR005828">
    <property type="entry name" value="MFS_sugar_transport-like"/>
</dbReference>
<dbReference type="InterPro" id="IPR005829">
    <property type="entry name" value="Sugar_transporter_CS"/>
</dbReference>
<dbReference type="GeneID" id="63685378"/>
<dbReference type="AlphaFoldDB" id="M5FXT5"/>
<keyword evidence="13" id="KW-1185">Reference proteome</keyword>
<dbReference type="InterPro" id="IPR020846">
    <property type="entry name" value="MFS_dom"/>
</dbReference>
<feature type="transmembrane region" description="Helical" evidence="10">
    <location>
        <begin position="111"/>
        <end position="134"/>
    </location>
</feature>
<feature type="transmembrane region" description="Helical" evidence="10">
    <location>
        <begin position="373"/>
        <end position="393"/>
    </location>
</feature>